<name>A0A1Y6ETI2_9GAMM</name>
<dbReference type="RefSeq" id="WP_086434400.1">
    <property type="nucleotide sequence ID" value="NZ_FXWH01000001.1"/>
</dbReference>
<dbReference type="Pfam" id="PF05751">
    <property type="entry name" value="FixH"/>
    <property type="match status" value="1"/>
</dbReference>
<protein>
    <recommendedName>
        <fullName evidence="4">Nitrogen fixation protein FixH</fullName>
    </recommendedName>
</protein>
<evidence type="ECO:0000313" key="2">
    <source>
        <dbReference type="EMBL" id="SMQ65606.1"/>
    </source>
</evidence>
<keyword evidence="1" id="KW-0472">Membrane</keyword>
<dbReference type="OrthoDB" id="5295180at2"/>
<keyword evidence="1" id="KW-0812">Transmembrane</keyword>
<sequence>MVKPWYKQVWPWVLISIPFSVIIAMAITLTIASQYGGTPMVVDEYYKKGRAINAEVSKVVAAQDLGISFELTQQDQQFSLRFNSGEPEALTALRVSFYHSTLAERDLEVQLTANANGVFRGELPDISSGKWTITIRPFDNSWRLSQSILLPTQEPIILKPQTYGV</sequence>
<dbReference type="AlphaFoldDB" id="A0A1Y6ETI2"/>
<evidence type="ECO:0000313" key="3">
    <source>
        <dbReference type="Proteomes" id="UP000194450"/>
    </source>
</evidence>
<dbReference type="EMBL" id="FXWH01000001">
    <property type="protein sequence ID" value="SMQ65606.1"/>
    <property type="molecule type" value="Genomic_DNA"/>
</dbReference>
<keyword evidence="3" id="KW-1185">Reference proteome</keyword>
<dbReference type="InterPro" id="IPR008620">
    <property type="entry name" value="FixH"/>
</dbReference>
<keyword evidence="1" id="KW-1133">Transmembrane helix</keyword>
<gene>
    <name evidence="2" type="ORF">SAMN06297229_1310</name>
</gene>
<organism evidence="2 3">
    <name type="scientific">Pseudidiomarina planktonica</name>
    <dbReference type="NCBI Taxonomy" id="1323738"/>
    <lineage>
        <taxon>Bacteria</taxon>
        <taxon>Pseudomonadati</taxon>
        <taxon>Pseudomonadota</taxon>
        <taxon>Gammaproteobacteria</taxon>
        <taxon>Alteromonadales</taxon>
        <taxon>Idiomarinaceae</taxon>
        <taxon>Pseudidiomarina</taxon>
    </lineage>
</organism>
<reference evidence="3" key="1">
    <citation type="submission" date="2017-04" db="EMBL/GenBank/DDBJ databases">
        <authorList>
            <person name="Varghese N."/>
            <person name="Submissions S."/>
        </authorList>
    </citation>
    <scope>NUCLEOTIDE SEQUENCE [LARGE SCALE GENOMIC DNA]</scope>
</reference>
<dbReference type="Proteomes" id="UP000194450">
    <property type="component" value="Unassembled WGS sequence"/>
</dbReference>
<feature type="transmembrane region" description="Helical" evidence="1">
    <location>
        <begin position="12"/>
        <end position="32"/>
    </location>
</feature>
<evidence type="ECO:0000256" key="1">
    <source>
        <dbReference type="SAM" id="Phobius"/>
    </source>
</evidence>
<accession>A0A1Y6ETI2</accession>
<evidence type="ECO:0008006" key="4">
    <source>
        <dbReference type="Google" id="ProtNLM"/>
    </source>
</evidence>
<proteinExistence type="predicted"/>